<keyword evidence="5" id="KW-1185">Reference proteome</keyword>
<feature type="signal peptide" evidence="3">
    <location>
        <begin position="1"/>
        <end position="22"/>
    </location>
</feature>
<gene>
    <name evidence="4" type="ORF">QBC34DRAFT_495022</name>
</gene>
<feature type="transmembrane region" description="Helical" evidence="2">
    <location>
        <begin position="561"/>
        <end position="582"/>
    </location>
</feature>
<feature type="compositionally biased region" description="Basic and acidic residues" evidence="1">
    <location>
        <begin position="257"/>
        <end position="268"/>
    </location>
</feature>
<dbReference type="EMBL" id="MU865940">
    <property type="protein sequence ID" value="KAK4448976.1"/>
    <property type="molecule type" value="Genomic_DNA"/>
</dbReference>
<comment type="caution">
    <text evidence="4">The sequence shown here is derived from an EMBL/GenBank/DDBJ whole genome shotgun (WGS) entry which is preliminary data.</text>
</comment>
<feature type="chain" id="PRO_5043429328" description="J domain-containing protein" evidence="3">
    <location>
        <begin position="23"/>
        <end position="644"/>
    </location>
</feature>
<reference evidence="4" key="2">
    <citation type="submission" date="2023-05" db="EMBL/GenBank/DDBJ databases">
        <authorList>
            <consortium name="Lawrence Berkeley National Laboratory"/>
            <person name="Steindorff A."/>
            <person name="Hensen N."/>
            <person name="Bonometti L."/>
            <person name="Westerberg I."/>
            <person name="Brannstrom I.O."/>
            <person name="Guillou S."/>
            <person name="Cros-Aarteil S."/>
            <person name="Calhoun S."/>
            <person name="Haridas S."/>
            <person name="Kuo A."/>
            <person name="Mondo S."/>
            <person name="Pangilinan J."/>
            <person name="Riley R."/>
            <person name="Labutti K."/>
            <person name="Andreopoulos B."/>
            <person name="Lipzen A."/>
            <person name="Chen C."/>
            <person name="Yanf M."/>
            <person name="Daum C."/>
            <person name="Ng V."/>
            <person name="Clum A."/>
            <person name="Ohm R."/>
            <person name="Martin F."/>
            <person name="Silar P."/>
            <person name="Natvig D."/>
            <person name="Lalanne C."/>
            <person name="Gautier V."/>
            <person name="Ament-Velasquez S.L."/>
            <person name="Kruys A."/>
            <person name="Hutchinson M.I."/>
            <person name="Powell A.J."/>
            <person name="Barry K."/>
            <person name="Miller A.N."/>
            <person name="Grigoriev I.V."/>
            <person name="Debuchy R."/>
            <person name="Gladieux P."/>
            <person name="Thoren M.H."/>
            <person name="Johannesson H."/>
        </authorList>
    </citation>
    <scope>NUCLEOTIDE SEQUENCE</scope>
    <source>
        <strain evidence="4">PSN243</strain>
    </source>
</reference>
<evidence type="ECO:0000256" key="3">
    <source>
        <dbReference type="SAM" id="SignalP"/>
    </source>
</evidence>
<organism evidence="4 5">
    <name type="scientific">Podospora aff. communis PSN243</name>
    <dbReference type="NCBI Taxonomy" id="3040156"/>
    <lineage>
        <taxon>Eukaryota</taxon>
        <taxon>Fungi</taxon>
        <taxon>Dikarya</taxon>
        <taxon>Ascomycota</taxon>
        <taxon>Pezizomycotina</taxon>
        <taxon>Sordariomycetes</taxon>
        <taxon>Sordariomycetidae</taxon>
        <taxon>Sordariales</taxon>
        <taxon>Podosporaceae</taxon>
        <taxon>Podospora</taxon>
    </lineage>
</organism>
<feature type="transmembrane region" description="Helical" evidence="2">
    <location>
        <begin position="528"/>
        <end position="549"/>
    </location>
</feature>
<feature type="compositionally biased region" description="Low complexity" evidence="1">
    <location>
        <begin position="269"/>
        <end position="404"/>
    </location>
</feature>
<sequence>MKMHTLHMVLWAWLAMLMTVTCLEEVPSEDWNAPFDTAVLSAWLPYTLPGWMAMGWAAVFTWAVATADPYPSASNVGKTPYEVLGVTIHTFYKEIGVAYDNIMALLDKADSKDLGGYALHAYTIITDPLRRCQYHRDTQTPDFYGVPKECVGEKVADDLVKLRDSLTGKDKGDQTIIGAWSFPPADGKTTKESASSAPKKSSSKTRSSVKTSSKSSEKVKTSTKTEPTTVNPEPATSESHKTKEKSSVKKTSKTTATKHDSSTEETKASTETGKSFLSKSSFSAGKPSSETAEPSESTSSETSSSESKSSSQKSTPKVPSSKSTSKSSASESSTSKSKSSTSKSSTSKSSTSKSSTSESSTSKGKPSTSKPSTSKSTTTKAKPSTSRSTTNSKTSKTSSPTSIPTPLLSDSTLAKCTTLADAWACINATLPELIAILIRPLIPPIHSFFSFFSHTIPTFFTTTIPSALSAYLVAFTSFYTEMFAADTVLTTLVTAALHFTPMVLTSPQFHTLLWNLASTVRRRLPDQLVSSFTGAVLALSIGATGFVRRFLPVSDPRQWELVQLAVLLVVVALLWLGQWLWCYRQPVVQGSKAKCEGMVPDLLEATRWVLVENLKEVPGWVLGKGIRVLVKGLSLVAKTLGGSA</sequence>
<evidence type="ECO:0008006" key="6">
    <source>
        <dbReference type="Google" id="ProtNLM"/>
    </source>
</evidence>
<evidence type="ECO:0000313" key="4">
    <source>
        <dbReference type="EMBL" id="KAK4448976.1"/>
    </source>
</evidence>
<dbReference type="Proteomes" id="UP001321760">
    <property type="component" value="Unassembled WGS sequence"/>
</dbReference>
<feature type="region of interest" description="Disordered" evidence="1">
    <location>
        <begin position="173"/>
        <end position="404"/>
    </location>
</feature>
<feature type="compositionally biased region" description="Low complexity" evidence="1">
    <location>
        <begin position="192"/>
        <end position="214"/>
    </location>
</feature>
<reference evidence="4" key="1">
    <citation type="journal article" date="2023" name="Mol. Phylogenet. Evol.">
        <title>Genome-scale phylogeny and comparative genomics of the fungal order Sordariales.</title>
        <authorList>
            <person name="Hensen N."/>
            <person name="Bonometti L."/>
            <person name="Westerberg I."/>
            <person name="Brannstrom I.O."/>
            <person name="Guillou S."/>
            <person name="Cros-Aarteil S."/>
            <person name="Calhoun S."/>
            <person name="Haridas S."/>
            <person name="Kuo A."/>
            <person name="Mondo S."/>
            <person name="Pangilinan J."/>
            <person name="Riley R."/>
            <person name="LaButti K."/>
            <person name="Andreopoulos B."/>
            <person name="Lipzen A."/>
            <person name="Chen C."/>
            <person name="Yan M."/>
            <person name="Daum C."/>
            <person name="Ng V."/>
            <person name="Clum A."/>
            <person name="Steindorff A."/>
            <person name="Ohm R.A."/>
            <person name="Martin F."/>
            <person name="Silar P."/>
            <person name="Natvig D.O."/>
            <person name="Lalanne C."/>
            <person name="Gautier V."/>
            <person name="Ament-Velasquez S.L."/>
            <person name="Kruys A."/>
            <person name="Hutchinson M.I."/>
            <person name="Powell A.J."/>
            <person name="Barry K."/>
            <person name="Miller A.N."/>
            <person name="Grigoriev I.V."/>
            <person name="Debuchy R."/>
            <person name="Gladieux P."/>
            <person name="Hiltunen Thoren M."/>
            <person name="Johannesson H."/>
        </authorList>
    </citation>
    <scope>NUCLEOTIDE SEQUENCE</scope>
    <source>
        <strain evidence="4">PSN243</strain>
    </source>
</reference>
<accession>A0AAV9GKV4</accession>
<keyword evidence="2" id="KW-1133">Transmembrane helix</keyword>
<keyword evidence="2" id="KW-0812">Transmembrane</keyword>
<evidence type="ECO:0000313" key="5">
    <source>
        <dbReference type="Proteomes" id="UP001321760"/>
    </source>
</evidence>
<evidence type="ECO:0000256" key="1">
    <source>
        <dbReference type="SAM" id="MobiDB-lite"/>
    </source>
</evidence>
<protein>
    <recommendedName>
        <fullName evidence="6">J domain-containing protein</fullName>
    </recommendedName>
</protein>
<keyword evidence="3" id="KW-0732">Signal</keyword>
<feature type="compositionally biased region" description="Basic and acidic residues" evidence="1">
    <location>
        <begin position="238"/>
        <end position="247"/>
    </location>
</feature>
<evidence type="ECO:0000256" key="2">
    <source>
        <dbReference type="SAM" id="Phobius"/>
    </source>
</evidence>
<name>A0AAV9GKV4_9PEZI</name>
<dbReference type="AlphaFoldDB" id="A0AAV9GKV4"/>
<keyword evidence="2" id="KW-0472">Membrane</keyword>
<proteinExistence type="predicted"/>